<dbReference type="Gene3D" id="1.10.1760.20">
    <property type="match status" value="1"/>
</dbReference>
<feature type="transmembrane region" description="Helical" evidence="1">
    <location>
        <begin position="41"/>
        <end position="65"/>
    </location>
</feature>
<feature type="non-terminal residue" evidence="2">
    <location>
        <position position="1"/>
    </location>
</feature>
<reference evidence="2" key="1">
    <citation type="journal article" date="2012" name="PLoS ONE">
        <title>Gene sets for utilization of primary and secondary nutrition supplies in the distal gut of endangered iberian lynx.</title>
        <authorList>
            <person name="Alcaide M."/>
            <person name="Messina E."/>
            <person name="Richter M."/>
            <person name="Bargiela R."/>
            <person name="Peplies J."/>
            <person name="Huws S.A."/>
            <person name="Newbold C.J."/>
            <person name="Golyshin P.N."/>
            <person name="Simon M.A."/>
            <person name="Lopez G."/>
            <person name="Yakimov M.M."/>
            <person name="Ferrer M."/>
        </authorList>
    </citation>
    <scope>NUCLEOTIDE SEQUENCE</scope>
</reference>
<evidence type="ECO:0000313" key="2">
    <source>
        <dbReference type="EMBL" id="EJW93083.1"/>
    </source>
</evidence>
<keyword evidence="1" id="KW-1133">Transmembrane helix</keyword>
<feature type="transmembrane region" description="Helical" evidence="1">
    <location>
        <begin position="12"/>
        <end position="29"/>
    </location>
</feature>
<feature type="transmembrane region" description="Helical" evidence="1">
    <location>
        <begin position="71"/>
        <end position="99"/>
    </location>
</feature>
<organism evidence="2">
    <name type="scientific">gut metagenome</name>
    <dbReference type="NCBI Taxonomy" id="749906"/>
    <lineage>
        <taxon>unclassified sequences</taxon>
        <taxon>metagenomes</taxon>
        <taxon>organismal metagenomes</taxon>
    </lineage>
</organism>
<comment type="caution">
    <text evidence="2">The sequence shown here is derived from an EMBL/GenBank/DDBJ whole genome shotgun (WGS) entry which is preliminary data.</text>
</comment>
<keyword evidence="1" id="KW-0812">Transmembrane</keyword>
<dbReference type="EMBL" id="AMCI01007174">
    <property type="protein sequence ID" value="EJW93083.1"/>
    <property type="molecule type" value="Genomic_DNA"/>
</dbReference>
<protein>
    <submittedName>
        <fullName evidence="2">Membrane protein containing DUF1393</fullName>
    </submittedName>
</protein>
<evidence type="ECO:0000256" key="1">
    <source>
        <dbReference type="SAM" id="Phobius"/>
    </source>
</evidence>
<proteinExistence type="predicted"/>
<accession>J9FF95</accession>
<gene>
    <name evidence="2" type="ORF">EVA_18809</name>
</gene>
<name>J9FF95_9ZZZZ</name>
<keyword evidence="1" id="KW-0472">Membrane</keyword>
<sequence length="125" mass="14050">SNFFFSQGPWTPWQMMAYGLAGFLAGMVFHRRVPERRPWVLAIFGFVLIVALIGPLLDCCTLLTVGSRLSWSYAAAVFTAGFFYNVQHATACAVTLLLVSKPLLGKLDRLKRKYGMMDARREETP</sequence>
<dbReference type="AlphaFoldDB" id="J9FF95"/>